<dbReference type="OrthoDB" id="9798656at2"/>
<dbReference type="SUPFAM" id="SSF141571">
    <property type="entry name" value="Pentapeptide repeat-like"/>
    <property type="match status" value="1"/>
</dbReference>
<dbReference type="EMBL" id="FWFD01000019">
    <property type="protein sequence ID" value="SLM87068.1"/>
    <property type="molecule type" value="Genomic_DNA"/>
</dbReference>
<dbReference type="InterPro" id="IPR051082">
    <property type="entry name" value="Pentapeptide-BTB/POZ_domain"/>
</dbReference>
<dbReference type="PANTHER" id="PTHR14136:SF17">
    <property type="entry name" value="BTB_POZ DOMAIN-CONTAINING PROTEIN KCTD9"/>
    <property type="match status" value="1"/>
</dbReference>
<keyword evidence="2" id="KW-1185">Reference proteome</keyword>
<accession>A0A1X6WS31</accession>
<name>A0A1X6WS31_9ENTE</name>
<organism evidence="1 2">
    <name type="scientific">Vagococcus fluvialis bH819</name>
    <dbReference type="NCBI Taxonomy" id="1255619"/>
    <lineage>
        <taxon>Bacteria</taxon>
        <taxon>Bacillati</taxon>
        <taxon>Bacillota</taxon>
        <taxon>Bacilli</taxon>
        <taxon>Lactobacillales</taxon>
        <taxon>Enterococcaceae</taxon>
        <taxon>Vagococcus</taxon>
    </lineage>
</organism>
<evidence type="ECO:0000313" key="2">
    <source>
        <dbReference type="Proteomes" id="UP000195918"/>
    </source>
</evidence>
<dbReference type="InterPro" id="IPR001646">
    <property type="entry name" value="5peptide_repeat"/>
</dbReference>
<dbReference type="Pfam" id="PF00805">
    <property type="entry name" value="Pentapeptide"/>
    <property type="match status" value="1"/>
</dbReference>
<sequence length="461" mass="52060">MVDEIKRSSGKLDNQARKNTFANSKERYQNIIEGKSFTGEADFNTFKDGYFQDRRFVSCHFDKIMMSNSDFEGAYFSDCKFSNVNLSGSSLKGAVVLGSRFDHANLTSVDLEGAIVKQSVLTNQTNLSNASLLLAKFDSVNLDSVVIGQSVRFLDHLEVSSGGATREENKLQKSNVIEKLNRPNFNRELDPEKSDLKFNDALKKGLDVPESKRYYENMLSFYADKYKDIVEIENETGVVRGYSIGENKLQYHSDTKEVVLLDMYGVTGENTSTSEHDWKIHSPYRDNMQANYIESFVAESIKAYEIYEIMGVDPKTLNNIQTEALGVVGLKEIAKNEVSYNLSDSLENHNDPESWNEELAKQSNLSTIEDLNIIVSVSEFYKNNKSEIEKTIDGISEETAVSIRESIPEKKYEERVSTIAYNKASSDLLSDFKKGNFEIPVNKNISSDTKSSSLKQSFEIE</sequence>
<dbReference type="Proteomes" id="UP000195918">
    <property type="component" value="Unassembled WGS sequence"/>
</dbReference>
<evidence type="ECO:0000313" key="1">
    <source>
        <dbReference type="EMBL" id="SLM87068.1"/>
    </source>
</evidence>
<dbReference type="AlphaFoldDB" id="A0A1X6WS31"/>
<gene>
    <name evidence="1" type="ORF">FM121_13300</name>
</gene>
<reference evidence="2" key="1">
    <citation type="submission" date="2017-02" db="EMBL/GenBank/DDBJ databases">
        <authorList>
            <person name="Dridi B."/>
        </authorList>
    </citation>
    <scope>NUCLEOTIDE SEQUENCE [LARGE SCALE GENOMIC DNA]</scope>
    <source>
        <strain evidence="2">bH819</strain>
    </source>
</reference>
<protein>
    <recommendedName>
        <fullName evidence="3">Pentapeptide repeat family protein</fullName>
    </recommendedName>
</protein>
<dbReference type="Gene3D" id="2.160.20.80">
    <property type="entry name" value="E3 ubiquitin-protein ligase SopA"/>
    <property type="match status" value="1"/>
</dbReference>
<proteinExistence type="predicted"/>
<dbReference type="PANTHER" id="PTHR14136">
    <property type="entry name" value="BTB_POZ DOMAIN-CONTAINING PROTEIN KCTD9"/>
    <property type="match status" value="1"/>
</dbReference>
<evidence type="ECO:0008006" key="3">
    <source>
        <dbReference type="Google" id="ProtNLM"/>
    </source>
</evidence>
<dbReference type="RefSeq" id="WP_086952687.1">
    <property type="nucleotide sequence ID" value="NZ_FWFD01000019.1"/>
</dbReference>